<dbReference type="VEuPathDB" id="HostDB:ENSCPOG00000021776"/>
<dbReference type="InParanoid" id="H0W9Y7"/>
<evidence type="ECO:0000259" key="5">
    <source>
        <dbReference type="PROSITE" id="PS51797"/>
    </source>
</evidence>
<dbReference type="Pfam" id="PF00838">
    <property type="entry name" value="TCTP"/>
    <property type="match status" value="1"/>
</dbReference>
<dbReference type="Proteomes" id="UP000005447">
    <property type="component" value="Unassembled WGS sequence"/>
</dbReference>
<dbReference type="PROSITE" id="PS51797">
    <property type="entry name" value="TCTP_3"/>
    <property type="match status" value="1"/>
</dbReference>
<dbReference type="InterPro" id="IPR011057">
    <property type="entry name" value="Mss4-like_sf"/>
</dbReference>
<dbReference type="InterPro" id="IPR034737">
    <property type="entry name" value="TCTP"/>
</dbReference>
<accession>H0W9Y7</accession>
<dbReference type="InterPro" id="IPR018105">
    <property type="entry name" value="Translational_control_tumour_p"/>
</dbReference>
<evidence type="ECO:0000313" key="7">
    <source>
        <dbReference type="Proteomes" id="UP000005447"/>
    </source>
</evidence>
<dbReference type="HOGENOM" id="CLU_095877_0_1_1"/>
<dbReference type="eggNOG" id="KOG1727">
    <property type="taxonomic scope" value="Eukaryota"/>
</dbReference>
<reference evidence="6" key="2">
    <citation type="submission" date="2025-08" db="UniProtKB">
        <authorList>
            <consortium name="Ensembl"/>
        </authorList>
    </citation>
    <scope>IDENTIFICATION</scope>
    <source>
        <strain evidence="6">2N</strain>
    </source>
</reference>
<dbReference type="InterPro" id="IPR011323">
    <property type="entry name" value="Mss4/transl-control_tumour"/>
</dbReference>
<evidence type="ECO:0000313" key="6">
    <source>
        <dbReference type="Ensembl" id="ENSCPOP00000019797.2"/>
    </source>
</evidence>
<dbReference type="PANTHER" id="PTHR11991">
    <property type="entry name" value="TRANSLATIONALLY CONTROLLED TUMOR PROTEIN-RELATED"/>
    <property type="match status" value="1"/>
</dbReference>
<comment type="subunit">
    <text evidence="3">Homodimer. Interacts with STEAP3. Interacts with TSC22D1; interaction results in the destabilization of TSC22D1 protein.</text>
</comment>
<feature type="domain" description="TCTP" evidence="5">
    <location>
        <begin position="1"/>
        <end position="173"/>
    </location>
</feature>
<keyword evidence="7" id="KW-1185">Reference proteome</keyword>
<dbReference type="GeneTree" id="ENSGT00390000006051"/>
<protein>
    <recommendedName>
        <fullName evidence="1">Translationally-controlled tumor protein</fullName>
    </recommendedName>
</protein>
<evidence type="ECO:0000256" key="3">
    <source>
        <dbReference type="ARBA" id="ARBA00047116"/>
    </source>
</evidence>
<sequence length="173" mass="19555">MIIKIEIKHYSALFPFLRTIKKMYHRDPSGLRLVVEGKVFSRTEGIIDDLLIGGNISAQYPEDKDTKSSGVSGVDIIMNHHLQETRFTKPYKKGIKDYVKQSKASKSKPSITGAPEQIKHSLANLKTYQSFTIVNMNPHEMVTCLEDGEEDMTPLLSLKLGKKQYRLSKSALN</sequence>
<dbReference type="Ensembl" id="ENSCPOT00000019508.2">
    <property type="protein sequence ID" value="ENSCPOP00000019797.2"/>
    <property type="gene ID" value="ENSCPOG00000021776.2"/>
</dbReference>
<evidence type="ECO:0000256" key="2">
    <source>
        <dbReference type="ARBA" id="ARBA00046053"/>
    </source>
</evidence>
<dbReference type="Bgee" id="ENSCPOG00000021776">
    <property type="expression patterns" value="Expressed in liver"/>
</dbReference>
<proteinExistence type="inferred from homology"/>
<dbReference type="AlphaFoldDB" id="H0W9Y7"/>
<dbReference type="GO" id="GO:0005509">
    <property type="term" value="F:calcium ion binding"/>
    <property type="evidence" value="ECO:0007669"/>
    <property type="project" value="TreeGrafter"/>
</dbReference>
<organism evidence="6 7">
    <name type="scientific">Cavia porcellus</name>
    <name type="common">Guinea pig</name>
    <dbReference type="NCBI Taxonomy" id="10141"/>
    <lineage>
        <taxon>Eukaryota</taxon>
        <taxon>Metazoa</taxon>
        <taxon>Chordata</taxon>
        <taxon>Craniata</taxon>
        <taxon>Vertebrata</taxon>
        <taxon>Euteleostomi</taxon>
        <taxon>Mammalia</taxon>
        <taxon>Eutheria</taxon>
        <taxon>Euarchontoglires</taxon>
        <taxon>Glires</taxon>
        <taxon>Rodentia</taxon>
        <taxon>Hystricomorpha</taxon>
        <taxon>Caviidae</taxon>
        <taxon>Cavia</taxon>
    </lineage>
</organism>
<reference evidence="6" key="3">
    <citation type="submission" date="2025-09" db="UniProtKB">
        <authorList>
            <consortium name="Ensembl"/>
        </authorList>
    </citation>
    <scope>IDENTIFICATION</scope>
    <source>
        <strain evidence="6">2N</strain>
    </source>
</reference>
<reference evidence="7" key="1">
    <citation type="journal article" date="2011" name="Nature">
        <title>A high-resolution map of human evolutionary constraint using 29 mammals.</title>
        <authorList>
            <person name="Lindblad-Toh K."/>
            <person name="Garber M."/>
            <person name="Zuk O."/>
            <person name="Lin M.F."/>
            <person name="Parker B.J."/>
            <person name="Washietl S."/>
            <person name="Kheradpour P."/>
            <person name="Ernst J."/>
            <person name="Jordan G."/>
            <person name="Mauceli E."/>
            <person name="Ward L.D."/>
            <person name="Lowe C.B."/>
            <person name="Holloway A.K."/>
            <person name="Clamp M."/>
            <person name="Gnerre S."/>
            <person name="Alfoldi J."/>
            <person name="Beal K."/>
            <person name="Chang J."/>
            <person name="Clawson H."/>
            <person name="Cuff J."/>
            <person name="Di Palma F."/>
            <person name="Fitzgerald S."/>
            <person name="Flicek P."/>
            <person name="Guttman M."/>
            <person name="Hubisz M.J."/>
            <person name="Jaffe D.B."/>
            <person name="Jungreis I."/>
            <person name="Kent W.J."/>
            <person name="Kostka D."/>
            <person name="Lara M."/>
            <person name="Martins A.L."/>
            <person name="Massingham T."/>
            <person name="Moltke I."/>
            <person name="Raney B.J."/>
            <person name="Rasmussen M.D."/>
            <person name="Robinson J."/>
            <person name="Stark A."/>
            <person name="Vilella A.J."/>
            <person name="Wen J."/>
            <person name="Xie X."/>
            <person name="Zody M.C."/>
            <person name="Baldwin J."/>
            <person name="Bloom T."/>
            <person name="Chin C.W."/>
            <person name="Heiman D."/>
            <person name="Nicol R."/>
            <person name="Nusbaum C."/>
            <person name="Young S."/>
            <person name="Wilkinson J."/>
            <person name="Worley K.C."/>
            <person name="Kovar C.L."/>
            <person name="Muzny D.M."/>
            <person name="Gibbs R.A."/>
            <person name="Cree A."/>
            <person name="Dihn H.H."/>
            <person name="Fowler G."/>
            <person name="Jhangiani S."/>
            <person name="Joshi V."/>
            <person name="Lee S."/>
            <person name="Lewis L.R."/>
            <person name="Nazareth L.V."/>
            <person name="Okwuonu G."/>
            <person name="Santibanez J."/>
            <person name="Warren W.C."/>
            <person name="Mardis E.R."/>
            <person name="Weinstock G.M."/>
            <person name="Wilson R.K."/>
            <person name="Delehaunty K."/>
            <person name="Dooling D."/>
            <person name="Fronik C."/>
            <person name="Fulton L."/>
            <person name="Fulton B."/>
            <person name="Graves T."/>
            <person name="Minx P."/>
            <person name="Sodergren E."/>
            <person name="Birney E."/>
            <person name="Margulies E.H."/>
            <person name="Herrero J."/>
            <person name="Green E.D."/>
            <person name="Haussler D."/>
            <person name="Siepel A."/>
            <person name="Goldman N."/>
            <person name="Pollard K.S."/>
            <person name="Pedersen J.S."/>
            <person name="Lander E.S."/>
            <person name="Kellis M."/>
        </authorList>
    </citation>
    <scope>NUCLEOTIDE SEQUENCE [LARGE SCALE GENOMIC DNA]</scope>
    <source>
        <strain evidence="7">2N</strain>
    </source>
</reference>
<dbReference type="SUPFAM" id="SSF51316">
    <property type="entry name" value="Mss4-like"/>
    <property type="match status" value="1"/>
</dbReference>
<evidence type="ECO:0000256" key="1">
    <source>
        <dbReference type="ARBA" id="ARBA00040832"/>
    </source>
</evidence>
<comment type="function">
    <text evidence="2">Involved in calcium binding and microtubule stabilization. Acts as a negative regulator of TSC22D1-mediated apoptosis, via interaction with and destabilization of TSC22D1 protein.</text>
</comment>
<dbReference type="Gene3D" id="2.170.150.10">
    <property type="entry name" value="Metal Binding Protein, Guanine Nucleotide Exchange Factor, Chain A"/>
    <property type="match status" value="1"/>
</dbReference>
<dbReference type="EMBL" id="AAKN02020882">
    <property type="status" value="NOT_ANNOTATED_CDS"/>
    <property type="molecule type" value="Genomic_DNA"/>
</dbReference>
<dbReference type="GO" id="GO:0005737">
    <property type="term" value="C:cytoplasm"/>
    <property type="evidence" value="ECO:0007669"/>
    <property type="project" value="TreeGrafter"/>
</dbReference>
<dbReference type="STRING" id="10141.ENSCPOP00000019797"/>
<dbReference type="PANTHER" id="PTHR11991:SF0">
    <property type="entry name" value="TRANSLATIONALLY-CONTROLLED TUMOR PROTEIN"/>
    <property type="match status" value="1"/>
</dbReference>
<name>H0W9Y7_CAVPO</name>
<dbReference type="PRINTS" id="PR01653">
    <property type="entry name" value="TCTPROTEIN"/>
</dbReference>
<evidence type="ECO:0000256" key="4">
    <source>
        <dbReference type="PROSITE-ProRule" id="PRU01133"/>
    </source>
</evidence>
<comment type="similarity">
    <text evidence="4">Belongs to the TCTP family.</text>
</comment>